<dbReference type="AlphaFoldDB" id="A0A1G6SMD3"/>
<feature type="transmembrane region" description="Helical" evidence="1">
    <location>
        <begin position="21"/>
        <end position="48"/>
    </location>
</feature>
<accession>A0A1G6SMD3</accession>
<evidence type="ECO:0000256" key="1">
    <source>
        <dbReference type="SAM" id="Phobius"/>
    </source>
</evidence>
<proteinExistence type="predicted"/>
<name>A0A1G6SMD3_9BACT</name>
<evidence type="ECO:0000313" key="2">
    <source>
        <dbReference type="EMBL" id="SDD17285.1"/>
    </source>
</evidence>
<feature type="transmembrane region" description="Helical" evidence="1">
    <location>
        <begin position="134"/>
        <end position="155"/>
    </location>
</feature>
<reference evidence="3" key="1">
    <citation type="submission" date="2016-10" db="EMBL/GenBank/DDBJ databases">
        <authorList>
            <person name="Varghese N."/>
            <person name="Submissions S."/>
        </authorList>
    </citation>
    <scope>NUCLEOTIDE SEQUENCE [LARGE SCALE GENOMIC DNA]</scope>
    <source>
        <strain evidence="3">DSM 23095</strain>
    </source>
</reference>
<dbReference type="STRING" id="686796.SAMN04488104_101763"/>
<organism evidence="2 3">
    <name type="scientific">Algoriphagus faecimaris</name>
    <dbReference type="NCBI Taxonomy" id="686796"/>
    <lineage>
        <taxon>Bacteria</taxon>
        <taxon>Pseudomonadati</taxon>
        <taxon>Bacteroidota</taxon>
        <taxon>Cytophagia</taxon>
        <taxon>Cytophagales</taxon>
        <taxon>Cyclobacteriaceae</taxon>
        <taxon>Algoriphagus</taxon>
    </lineage>
</organism>
<dbReference type="Proteomes" id="UP000199060">
    <property type="component" value="Unassembled WGS sequence"/>
</dbReference>
<evidence type="ECO:0000313" key="3">
    <source>
        <dbReference type="Proteomes" id="UP000199060"/>
    </source>
</evidence>
<dbReference type="EMBL" id="FNAC01000017">
    <property type="protein sequence ID" value="SDD17285.1"/>
    <property type="molecule type" value="Genomic_DNA"/>
</dbReference>
<protein>
    <submittedName>
        <fullName evidence="2">Uncharacterized protein</fullName>
    </submittedName>
</protein>
<gene>
    <name evidence="2" type="ORF">SAMN04488104_101763</name>
</gene>
<feature type="transmembrane region" description="Helical" evidence="1">
    <location>
        <begin position="167"/>
        <end position="194"/>
    </location>
</feature>
<keyword evidence="3" id="KW-1185">Reference proteome</keyword>
<feature type="transmembrane region" description="Helical" evidence="1">
    <location>
        <begin position="108"/>
        <end position="128"/>
    </location>
</feature>
<keyword evidence="1" id="KW-0812">Transmembrane</keyword>
<sequence>MRKPEQELAEIKSMMERSTRFLSLSGLAGILAGIYAFIGAGIAWYWIYFPSTTYGAEFEPSSPAELQTNLLAVALLVLLLAIGSAYLLSQSKSQRKAEKFWSPASKRFLLALFIPVVAGGLFSFALIHESTYQLIAPATLVFYGLGLISASHFTLGEIRNLGIGQLILGILAAFFPGYGLLCWALGFGVLHVIYGSMMYYRYDR</sequence>
<keyword evidence="1" id="KW-0472">Membrane</keyword>
<keyword evidence="1" id="KW-1133">Transmembrane helix</keyword>
<dbReference type="RefSeq" id="WP_205635620.1">
    <property type="nucleotide sequence ID" value="NZ_FNAC01000017.1"/>
</dbReference>
<feature type="transmembrane region" description="Helical" evidence="1">
    <location>
        <begin position="68"/>
        <end position="88"/>
    </location>
</feature>